<dbReference type="SUPFAM" id="SSF54928">
    <property type="entry name" value="RNA-binding domain, RBD"/>
    <property type="match status" value="1"/>
</dbReference>
<dbReference type="InterPro" id="IPR035979">
    <property type="entry name" value="RBD_domain_sf"/>
</dbReference>
<dbReference type="InterPro" id="IPR006509">
    <property type="entry name" value="RBM39_SF"/>
</dbReference>
<evidence type="ECO:0000313" key="1">
    <source>
        <dbReference type="EMBL" id="KAG6472205.1"/>
    </source>
</evidence>
<name>A0A8J5EQ32_ZINOF</name>
<sequence length="168" mass="18191">MSVPLAIALSGQHLLGQPVMIKPSEAEKNLVQSTATDAGVAGAAERKIYVGNLHYNITEEQLRQVNVEVMDSFIQFAQLEHAKAAQSLNGKLDIAGCIIKNGIKETGTTAVDFDDEDGGGLIMRNCVETVRATDRSQILDDDHAFWMTLMGCKDEGHLGCLFSNGRNN</sequence>
<proteinExistence type="predicted"/>
<keyword evidence="2" id="KW-1185">Reference proteome</keyword>
<dbReference type="AlphaFoldDB" id="A0A8J5EQ32"/>
<comment type="caution">
    <text evidence="1">The sequence shown here is derived from an EMBL/GenBank/DDBJ whole genome shotgun (WGS) entry which is preliminary data.</text>
</comment>
<dbReference type="Proteomes" id="UP000734854">
    <property type="component" value="Unassembled WGS sequence"/>
</dbReference>
<dbReference type="GO" id="GO:0003723">
    <property type="term" value="F:RNA binding"/>
    <property type="evidence" value="ECO:0007669"/>
    <property type="project" value="InterPro"/>
</dbReference>
<accession>A0A8J5EQ32</accession>
<dbReference type="GO" id="GO:0005634">
    <property type="term" value="C:nucleus"/>
    <property type="evidence" value="ECO:0007669"/>
    <property type="project" value="InterPro"/>
</dbReference>
<protein>
    <recommendedName>
        <fullName evidence="3">RRM domain-containing protein</fullName>
    </recommendedName>
</protein>
<dbReference type="GO" id="GO:0006397">
    <property type="term" value="P:mRNA processing"/>
    <property type="evidence" value="ECO:0007669"/>
    <property type="project" value="InterPro"/>
</dbReference>
<reference evidence="1 2" key="1">
    <citation type="submission" date="2020-08" db="EMBL/GenBank/DDBJ databases">
        <title>Plant Genome Project.</title>
        <authorList>
            <person name="Zhang R.-G."/>
        </authorList>
    </citation>
    <scope>NUCLEOTIDE SEQUENCE [LARGE SCALE GENOMIC DNA]</scope>
    <source>
        <tissue evidence="1">Rhizome</tissue>
    </source>
</reference>
<evidence type="ECO:0008006" key="3">
    <source>
        <dbReference type="Google" id="ProtNLM"/>
    </source>
</evidence>
<evidence type="ECO:0000313" key="2">
    <source>
        <dbReference type="Proteomes" id="UP000734854"/>
    </source>
</evidence>
<organism evidence="1 2">
    <name type="scientific">Zingiber officinale</name>
    <name type="common">Ginger</name>
    <name type="synonym">Amomum zingiber</name>
    <dbReference type="NCBI Taxonomy" id="94328"/>
    <lineage>
        <taxon>Eukaryota</taxon>
        <taxon>Viridiplantae</taxon>
        <taxon>Streptophyta</taxon>
        <taxon>Embryophyta</taxon>
        <taxon>Tracheophyta</taxon>
        <taxon>Spermatophyta</taxon>
        <taxon>Magnoliopsida</taxon>
        <taxon>Liliopsida</taxon>
        <taxon>Zingiberales</taxon>
        <taxon>Zingiberaceae</taxon>
        <taxon>Zingiber</taxon>
    </lineage>
</organism>
<dbReference type="EMBL" id="JACMSC010000020">
    <property type="protein sequence ID" value="KAG6472205.1"/>
    <property type="molecule type" value="Genomic_DNA"/>
</dbReference>
<dbReference type="PANTHER" id="PTHR48036">
    <property type="entry name" value="SPLICING FACTOR (PAD-1), PUTATIVE (AFU_ORTHOLOGUE AFUA_1G15810)-RELATED"/>
    <property type="match status" value="1"/>
</dbReference>
<gene>
    <name evidence="1" type="ORF">ZIOFF_069664</name>
</gene>